<comment type="catalytic activity">
    <reaction evidence="1">
        <text>S-ubiquitinyl-[E2 ubiquitin-conjugating enzyme]-L-cysteine + [acceptor protein]-L-lysine = [E2 ubiquitin-conjugating enzyme]-L-cysteine + N(6)-ubiquitinyl-[acceptor protein]-L-lysine.</text>
        <dbReference type="EC" id="2.3.2.27"/>
    </reaction>
</comment>
<keyword evidence="13 16" id="KW-0472">Membrane</keyword>
<reference evidence="19" key="1">
    <citation type="journal article" date="2019" name="Sci. Rep.">
        <title>Draft genome of Tanacetum cinerariifolium, the natural source of mosquito coil.</title>
        <authorList>
            <person name="Yamashiro T."/>
            <person name="Shiraishi A."/>
            <person name="Satake H."/>
            <person name="Nakayama K."/>
        </authorList>
    </citation>
    <scope>NUCLEOTIDE SEQUENCE</scope>
</reference>
<evidence type="ECO:0000256" key="9">
    <source>
        <dbReference type="ARBA" id="ARBA00022771"/>
    </source>
</evidence>
<keyword evidence="12 16" id="KW-1133">Transmembrane helix</keyword>
<dbReference type="InterPro" id="IPR001841">
    <property type="entry name" value="Znf_RING"/>
</dbReference>
<name>A0A699IGP7_TANCI</name>
<feature type="domain" description="RING-type" evidence="18">
    <location>
        <begin position="123"/>
        <end position="165"/>
    </location>
</feature>
<dbReference type="FunFam" id="3.30.40.10:FF:000285">
    <property type="entry name" value="RING-H2 finger protein ATL43"/>
    <property type="match status" value="1"/>
</dbReference>
<dbReference type="Gene3D" id="3.30.40.10">
    <property type="entry name" value="Zinc/RING finger domain, C3HC4 (zinc finger)"/>
    <property type="match status" value="1"/>
</dbReference>
<comment type="pathway">
    <text evidence="3">Protein modification; protein ubiquitination.</text>
</comment>
<evidence type="ECO:0000256" key="12">
    <source>
        <dbReference type="ARBA" id="ARBA00022989"/>
    </source>
</evidence>
<dbReference type="GO" id="GO:0016020">
    <property type="term" value="C:membrane"/>
    <property type="evidence" value="ECO:0007669"/>
    <property type="project" value="UniProtKB-SubCell"/>
</dbReference>
<evidence type="ECO:0000256" key="2">
    <source>
        <dbReference type="ARBA" id="ARBA00004167"/>
    </source>
</evidence>
<keyword evidence="7" id="KW-0479">Metal-binding</keyword>
<evidence type="ECO:0000256" key="3">
    <source>
        <dbReference type="ARBA" id="ARBA00004906"/>
    </source>
</evidence>
<dbReference type="PROSITE" id="PS51257">
    <property type="entry name" value="PROKAR_LIPOPROTEIN"/>
    <property type="match status" value="1"/>
</dbReference>
<keyword evidence="10" id="KW-0833">Ubl conjugation pathway</keyword>
<proteinExistence type="inferred from homology"/>
<keyword evidence="5" id="KW-0808">Transferase</keyword>
<accession>A0A699IGP7</accession>
<organism evidence="19">
    <name type="scientific">Tanacetum cinerariifolium</name>
    <name type="common">Dalmatian daisy</name>
    <name type="synonym">Chrysanthemum cinerariifolium</name>
    <dbReference type="NCBI Taxonomy" id="118510"/>
    <lineage>
        <taxon>Eukaryota</taxon>
        <taxon>Viridiplantae</taxon>
        <taxon>Streptophyta</taxon>
        <taxon>Embryophyta</taxon>
        <taxon>Tracheophyta</taxon>
        <taxon>Spermatophyta</taxon>
        <taxon>Magnoliopsida</taxon>
        <taxon>eudicotyledons</taxon>
        <taxon>Gunneridae</taxon>
        <taxon>Pentapetalae</taxon>
        <taxon>asterids</taxon>
        <taxon>campanulids</taxon>
        <taxon>Asterales</taxon>
        <taxon>Asteraceae</taxon>
        <taxon>Asteroideae</taxon>
        <taxon>Anthemideae</taxon>
        <taxon>Anthemidinae</taxon>
        <taxon>Tanacetum</taxon>
    </lineage>
</organism>
<comment type="similarity">
    <text evidence="14">Belongs to the RING-type zinc finger family. ATL subfamily.</text>
</comment>
<keyword evidence="6 16" id="KW-0812">Transmembrane</keyword>
<evidence type="ECO:0000256" key="6">
    <source>
        <dbReference type="ARBA" id="ARBA00022692"/>
    </source>
</evidence>
<evidence type="ECO:0000256" key="13">
    <source>
        <dbReference type="ARBA" id="ARBA00023136"/>
    </source>
</evidence>
<evidence type="ECO:0000259" key="18">
    <source>
        <dbReference type="PROSITE" id="PS50089"/>
    </source>
</evidence>
<evidence type="ECO:0000256" key="7">
    <source>
        <dbReference type="ARBA" id="ARBA00022723"/>
    </source>
</evidence>
<dbReference type="Pfam" id="PF13639">
    <property type="entry name" value="zf-RING_2"/>
    <property type="match status" value="1"/>
</dbReference>
<evidence type="ECO:0000256" key="15">
    <source>
        <dbReference type="PROSITE-ProRule" id="PRU00175"/>
    </source>
</evidence>
<dbReference type="SUPFAM" id="SSF57850">
    <property type="entry name" value="RING/U-box"/>
    <property type="match status" value="1"/>
</dbReference>
<evidence type="ECO:0000256" key="1">
    <source>
        <dbReference type="ARBA" id="ARBA00000900"/>
    </source>
</evidence>
<dbReference type="EMBL" id="BKCJ010268312">
    <property type="protein sequence ID" value="GEZ34919.1"/>
    <property type="molecule type" value="Genomic_DNA"/>
</dbReference>
<comment type="subcellular location">
    <subcellularLocation>
        <location evidence="2">Membrane</location>
        <topology evidence="2">Single-pass membrane protein</topology>
    </subcellularLocation>
</comment>
<evidence type="ECO:0000256" key="17">
    <source>
        <dbReference type="SAM" id="SignalP"/>
    </source>
</evidence>
<dbReference type="PROSITE" id="PS50089">
    <property type="entry name" value="ZF_RING_2"/>
    <property type="match status" value="1"/>
</dbReference>
<keyword evidence="9 15" id="KW-0863">Zinc-finger</keyword>
<gene>
    <name evidence="19" type="ORF">Tci_506892</name>
</gene>
<dbReference type="GO" id="GO:0008270">
    <property type="term" value="F:zinc ion binding"/>
    <property type="evidence" value="ECO:0007669"/>
    <property type="project" value="UniProtKB-KW"/>
</dbReference>
<evidence type="ECO:0000313" key="19">
    <source>
        <dbReference type="EMBL" id="GEZ34919.1"/>
    </source>
</evidence>
<dbReference type="SMART" id="SM00184">
    <property type="entry name" value="RING"/>
    <property type="match status" value="1"/>
</dbReference>
<dbReference type="EC" id="2.3.2.27" evidence="4"/>
<dbReference type="CDD" id="cd16461">
    <property type="entry name" value="RING-H2_EL5-like"/>
    <property type="match status" value="1"/>
</dbReference>
<evidence type="ECO:0000256" key="11">
    <source>
        <dbReference type="ARBA" id="ARBA00022833"/>
    </source>
</evidence>
<protein>
    <recommendedName>
        <fullName evidence="4">RING-type E3 ubiquitin transferase</fullName>
        <ecNumber evidence="4">2.3.2.27</ecNumber>
    </recommendedName>
</protein>
<dbReference type="AlphaFoldDB" id="A0A699IGP7"/>
<evidence type="ECO:0000256" key="16">
    <source>
        <dbReference type="SAM" id="Phobius"/>
    </source>
</evidence>
<feature type="transmembrane region" description="Helical" evidence="16">
    <location>
        <begin position="43"/>
        <end position="68"/>
    </location>
</feature>
<evidence type="ECO:0000256" key="8">
    <source>
        <dbReference type="ARBA" id="ARBA00022729"/>
    </source>
</evidence>
<feature type="chain" id="PRO_5025616999" description="RING-type E3 ubiquitin transferase" evidence="17">
    <location>
        <begin position="28"/>
        <end position="425"/>
    </location>
</feature>
<dbReference type="PANTHER" id="PTHR46539:SF1">
    <property type="entry name" value="E3 UBIQUITIN-PROTEIN LIGASE ATL42"/>
    <property type="match status" value="1"/>
</dbReference>
<dbReference type="InterPro" id="IPR013083">
    <property type="entry name" value="Znf_RING/FYVE/PHD"/>
</dbReference>
<sequence length="425" mass="48501">MKFPASFLPEFLIVISIILISCNQINSQPGGVSGSNDSTRTNFQPSLAVVIGVLGIMFSLTFCLLLYAKCCHRPSSAQYLNQENFGGIQRSASRVSGLNKTVIESLPFFRFSTLKGWRNGLECSICLSKFEDVEILRLLPKCKHAFHLDCVDQWLEKHSGCPLCRCKVSEEDATLFAYSGSFRFLNNQSDRARESSNLELFIEREGSTRFGSQRSFRKTEGEIDHQEILEDQDILHKYNHRIVISDYGQDLMSKNRWSNLTSSDLLFLKSEMITSLSSNSFDHRNDQKNVACMSSNKVDTNPSDKTLADGNYHNHDHQVIKIKEDIKRKREFEKKIKKFPSGEPGIGSSDEPKSAKLVEQRSMSEIIVHTRFLDVESSKKETYNSGETSSNEERLNRLWLPIARRTVQWFANRDQQPKVNTKSQV</sequence>
<comment type="caution">
    <text evidence="19">The sequence shown here is derived from an EMBL/GenBank/DDBJ whole genome shotgun (WGS) entry which is preliminary data.</text>
</comment>
<feature type="signal peptide" evidence="17">
    <location>
        <begin position="1"/>
        <end position="27"/>
    </location>
</feature>
<evidence type="ECO:0000256" key="4">
    <source>
        <dbReference type="ARBA" id="ARBA00012483"/>
    </source>
</evidence>
<evidence type="ECO:0000256" key="10">
    <source>
        <dbReference type="ARBA" id="ARBA00022786"/>
    </source>
</evidence>
<dbReference type="PANTHER" id="PTHR46539">
    <property type="entry name" value="E3 UBIQUITIN-PROTEIN LIGASE ATL42"/>
    <property type="match status" value="1"/>
</dbReference>
<keyword evidence="11" id="KW-0862">Zinc</keyword>
<keyword evidence="8 17" id="KW-0732">Signal</keyword>
<evidence type="ECO:0000256" key="14">
    <source>
        <dbReference type="ARBA" id="ARBA00024209"/>
    </source>
</evidence>
<evidence type="ECO:0000256" key="5">
    <source>
        <dbReference type="ARBA" id="ARBA00022679"/>
    </source>
</evidence>
<dbReference type="GO" id="GO:0061630">
    <property type="term" value="F:ubiquitin protein ligase activity"/>
    <property type="evidence" value="ECO:0007669"/>
    <property type="project" value="UniProtKB-EC"/>
</dbReference>